<name>A0A562BIG8_9BURK</name>
<comment type="caution">
    <text evidence="4">The sequence shown here is derived from an EMBL/GenBank/DDBJ whole genome shotgun (WGS) entry which is preliminary data.</text>
</comment>
<dbReference type="InterPro" id="IPR013573">
    <property type="entry name" value="Tscrpt_reg_YcdC_C"/>
</dbReference>
<keyword evidence="5" id="KW-1185">Reference proteome</keyword>
<dbReference type="SUPFAM" id="SSF46689">
    <property type="entry name" value="Homeodomain-like"/>
    <property type="match status" value="1"/>
</dbReference>
<dbReference type="Pfam" id="PF08362">
    <property type="entry name" value="TetR_C_3"/>
    <property type="match status" value="1"/>
</dbReference>
<dbReference type="InterPro" id="IPR036271">
    <property type="entry name" value="Tet_transcr_reg_TetR-rel_C_sf"/>
</dbReference>
<dbReference type="EMBL" id="VLJN01000020">
    <property type="protein sequence ID" value="TWG84984.1"/>
    <property type="molecule type" value="Genomic_DNA"/>
</dbReference>
<dbReference type="OrthoDB" id="6860332at2"/>
<dbReference type="InterPro" id="IPR050109">
    <property type="entry name" value="HTH-type_TetR-like_transc_reg"/>
</dbReference>
<dbReference type="PANTHER" id="PTHR30328:SF54">
    <property type="entry name" value="HTH-TYPE TRANSCRIPTIONAL REPRESSOR SCO4008"/>
    <property type="match status" value="1"/>
</dbReference>
<keyword evidence="1 2" id="KW-0238">DNA-binding</keyword>
<protein>
    <submittedName>
        <fullName evidence="4">TetR family transcriptional regulator</fullName>
    </submittedName>
</protein>
<dbReference type="Gene3D" id="1.10.357.10">
    <property type="entry name" value="Tetracycline Repressor, domain 2"/>
    <property type="match status" value="1"/>
</dbReference>
<dbReference type="Gene3D" id="1.10.10.60">
    <property type="entry name" value="Homeodomain-like"/>
    <property type="match status" value="1"/>
</dbReference>
<organism evidence="4 5">
    <name type="scientific">Cupriavidus gilardii J11</name>
    <dbReference type="NCBI Taxonomy" id="936133"/>
    <lineage>
        <taxon>Bacteria</taxon>
        <taxon>Pseudomonadati</taxon>
        <taxon>Pseudomonadota</taxon>
        <taxon>Betaproteobacteria</taxon>
        <taxon>Burkholderiales</taxon>
        <taxon>Burkholderiaceae</taxon>
        <taxon>Cupriavidus</taxon>
    </lineage>
</organism>
<dbReference type="Proteomes" id="UP000318141">
    <property type="component" value="Unassembled WGS sequence"/>
</dbReference>
<dbReference type="SUPFAM" id="SSF48498">
    <property type="entry name" value="Tetracyclin repressor-like, C-terminal domain"/>
    <property type="match status" value="1"/>
</dbReference>
<evidence type="ECO:0000256" key="2">
    <source>
        <dbReference type="PROSITE-ProRule" id="PRU00335"/>
    </source>
</evidence>
<dbReference type="AlphaFoldDB" id="A0A562BIG8"/>
<feature type="DNA-binding region" description="H-T-H motif" evidence="2">
    <location>
        <begin position="67"/>
        <end position="86"/>
    </location>
</feature>
<dbReference type="InterPro" id="IPR009057">
    <property type="entry name" value="Homeodomain-like_sf"/>
</dbReference>
<evidence type="ECO:0000313" key="4">
    <source>
        <dbReference type="EMBL" id="TWG84984.1"/>
    </source>
</evidence>
<proteinExistence type="predicted"/>
<dbReference type="InterPro" id="IPR001647">
    <property type="entry name" value="HTH_TetR"/>
</dbReference>
<dbReference type="PRINTS" id="PR00455">
    <property type="entry name" value="HTHTETR"/>
</dbReference>
<reference evidence="4 5" key="1">
    <citation type="submission" date="2019-07" db="EMBL/GenBank/DDBJ databases">
        <title>Genome sequencing of lignin-degrading bacterial isolates.</title>
        <authorList>
            <person name="Gladden J."/>
        </authorList>
    </citation>
    <scope>NUCLEOTIDE SEQUENCE [LARGE SCALE GENOMIC DNA]</scope>
    <source>
        <strain evidence="4 5">J11</strain>
    </source>
</reference>
<evidence type="ECO:0000259" key="3">
    <source>
        <dbReference type="PROSITE" id="PS50977"/>
    </source>
</evidence>
<dbReference type="GO" id="GO:0045892">
    <property type="term" value="P:negative regulation of DNA-templated transcription"/>
    <property type="evidence" value="ECO:0007669"/>
    <property type="project" value="InterPro"/>
</dbReference>
<accession>A0A562BIG8</accession>
<gene>
    <name evidence="4" type="ORF">L602_002700000760</name>
</gene>
<feature type="domain" description="HTH tetR-type" evidence="3">
    <location>
        <begin position="44"/>
        <end position="104"/>
    </location>
</feature>
<dbReference type="Pfam" id="PF00440">
    <property type="entry name" value="TetR_N"/>
    <property type="match status" value="1"/>
</dbReference>
<dbReference type="PROSITE" id="PS50977">
    <property type="entry name" value="HTH_TETR_2"/>
    <property type="match status" value="1"/>
</dbReference>
<dbReference type="PANTHER" id="PTHR30328">
    <property type="entry name" value="TRANSCRIPTIONAL REPRESSOR"/>
    <property type="match status" value="1"/>
</dbReference>
<sequence length="245" mass="26650">MAHAEPGGASAVRARAGPQRVANNAANNAATGAAIDGSAGRIRRRNEARILRAAEAVFARAGFAGATMAEIAARAGVPKSNLHYYFRTKQALYRAVLSHTLRLWLSEADLIRAEQSPEAALEQYIRAKMRLSARYPDASRVFANELLHGAPEIGDVLRDALRALVLRKASVIRGWIEAGRMADVDPSHLFFTIWAATQTYADFESQICAVLGVDRLDRDDYERATEQLVALVLRGCGLVPAGRAR</sequence>
<evidence type="ECO:0000256" key="1">
    <source>
        <dbReference type="ARBA" id="ARBA00023125"/>
    </source>
</evidence>
<evidence type="ECO:0000313" key="5">
    <source>
        <dbReference type="Proteomes" id="UP000318141"/>
    </source>
</evidence>
<dbReference type="GO" id="GO:0003677">
    <property type="term" value="F:DNA binding"/>
    <property type="evidence" value="ECO:0007669"/>
    <property type="project" value="UniProtKB-UniRule"/>
</dbReference>